<sequence>MQLLPYLLTTGLLGQAMAVSMSSRFTVSSTCSTSKVDDMLTETIDMVNNAIQGIDSLLNAGVKLNPNVASSEIKSLTKAATTAWGVTEPKWWSYSLNTADIAQLKAAQGNYQKLYAALHSGTGMTANQNTLFCDDSTLKWTTKAIDIFPDGGTMTTEEYFKAQGYSDTSVVKGLWKDPDHKRGKNYNFIIDEYNGGQMCGSKSAEAITYWQSGNMFLCPNAFNSANYKTSLKSMRSSTAQVVWNDVRSLPGTFLHEMMHFLDLKPHVTDHTVTGDKGGQVAAYGLIAVWMLGGQAGQETVDRSKALTNADSYNVFATMAYLQKRTSNRVRDPVTGRFRPQTKPKPNAQPNYQPPNSPTVRINAQESDFISREQYDVLLDKLRRTKEKYSELKRDKSKFKRRENEIVRHKREVARLTEYGEDVDRQMQELEDRLEDLEEVEEQNQELEKRVEYLEEIKAEKEKLETRAEQLGDMVWEHGLEGNSDLQWSDSIRDELQTAFQDRRWNCYTKVKVLIVRWASDDLGVSQEMSDLASVFKNSYNFEVAQYEIPDINPIKALLRRVLDFIGDNSPDTLLIFSYHGHGGFHDTRHDHIWSAPSARSVTELIAACGFQTTAPGVGNNSFTSALIPTTSYQDSGNSDDENIVHHIGLVQKRSDRLYAKGLLKWLLKAPSSILDIELNHIQQRPSSDDGYGSQ</sequence>
<dbReference type="STRING" id="665079.A7F9X6"/>
<evidence type="ECO:0000313" key="4">
    <source>
        <dbReference type="EMBL" id="EDO00537.1"/>
    </source>
</evidence>
<keyword evidence="3" id="KW-0732">Signal</keyword>
<accession>A7F9X6</accession>
<dbReference type="InterPro" id="IPR024079">
    <property type="entry name" value="MetalloPept_cat_dom_sf"/>
</dbReference>
<evidence type="ECO:0000313" key="5">
    <source>
        <dbReference type="Proteomes" id="UP000001312"/>
    </source>
</evidence>
<dbReference type="Proteomes" id="UP000001312">
    <property type="component" value="Unassembled WGS sequence"/>
</dbReference>
<dbReference type="GeneID" id="5480731"/>
<name>A7F9X6_SCLS1</name>
<keyword evidence="1" id="KW-0175">Coiled coil</keyword>
<dbReference type="KEGG" id="ssl:SS1G_14407"/>
<evidence type="ECO:0000256" key="2">
    <source>
        <dbReference type="SAM" id="MobiDB-lite"/>
    </source>
</evidence>
<dbReference type="eggNOG" id="ENOG502SXZ0">
    <property type="taxonomic scope" value="Eukaryota"/>
</dbReference>
<proteinExistence type="predicted"/>
<dbReference type="SUPFAM" id="SSF55486">
    <property type="entry name" value="Metalloproteases ('zincins'), catalytic domain"/>
    <property type="match status" value="1"/>
</dbReference>
<feature type="coiled-coil region" evidence="1">
    <location>
        <begin position="374"/>
        <end position="473"/>
    </location>
</feature>
<reference evidence="5" key="1">
    <citation type="journal article" date="2011" name="PLoS Genet.">
        <title>Genomic analysis of the necrotrophic fungal pathogens Sclerotinia sclerotiorum and Botrytis cinerea.</title>
        <authorList>
            <person name="Amselem J."/>
            <person name="Cuomo C.A."/>
            <person name="van Kan J.A."/>
            <person name="Viaud M."/>
            <person name="Benito E.P."/>
            <person name="Couloux A."/>
            <person name="Coutinho P.M."/>
            <person name="de Vries R.P."/>
            <person name="Dyer P.S."/>
            <person name="Fillinger S."/>
            <person name="Fournier E."/>
            <person name="Gout L."/>
            <person name="Hahn M."/>
            <person name="Kohn L."/>
            <person name="Lapalu N."/>
            <person name="Plummer K.M."/>
            <person name="Pradier J.M."/>
            <person name="Quevillon E."/>
            <person name="Sharon A."/>
            <person name="Simon A."/>
            <person name="ten Have A."/>
            <person name="Tudzynski B."/>
            <person name="Tudzynski P."/>
            <person name="Wincker P."/>
            <person name="Andrew M."/>
            <person name="Anthouard V."/>
            <person name="Beever R.E."/>
            <person name="Beffa R."/>
            <person name="Benoit I."/>
            <person name="Bouzid O."/>
            <person name="Brault B."/>
            <person name="Chen Z."/>
            <person name="Choquer M."/>
            <person name="Collemare J."/>
            <person name="Cotton P."/>
            <person name="Danchin E.G."/>
            <person name="Da Silva C."/>
            <person name="Gautier A."/>
            <person name="Giraud C."/>
            <person name="Giraud T."/>
            <person name="Gonzalez C."/>
            <person name="Grossetete S."/>
            <person name="Guldener U."/>
            <person name="Henrissat B."/>
            <person name="Howlett B.J."/>
            <person name="Kodira C."/>
            <person name="Kretschmer M."/>
            <person name="Lappartient A."/>
            <person name="Leroch M."/>
            <person name="Levis C."/>
            <person name="Mauceli E."/>
            <person name="Neuveglise C."/>
            <person name="Oeser B."/>
            <person name="Pearson M."/>
            <person name="Poulain J."/>
            <person name="Poussereau N."/>
            <person name="Quesneville H."/>
            <person name="Rascle C."/>
            <person name="Schumacher J."/>
            <person name="Segurens B."/>
            <person name="Sexton A."/>
            <person name="Silva E."/>
            <person name="Sirven C."/>
            <person name="Soanes D.M."/>
            <person name="Talbot N.J."/>
            <person name="Templeton M."/>
            <person name="Yandava C."/>
            <person name="Yarden O."/>
            <person name="Zeng Q."/>
            <person name="Rollins J.A."/>
            <person name="Lebrun M.H."/>
            <person name="Dickman M."/>
        </authorList>
    </citation>
    <scope>NUCLEOTIDE SEQUENCE [LARGE SCALE GENOMIC DNA]</scope>
    <source>
        <strain evidence="5">ATCC 18683 / 1980 / Ss-1</strain>
    </source>
</reference>
<gene>
    <name evidence="4" type="ORF">SS1G_14407</name>
</gene>
<dbReference type="RefSeq" id="XP_001584638.1">
    <property type="nucleotide sequence ID" value="XM_001584588.1"/>
</dbReference>
<dbReference type="HOGENOM" id="CLU_396981_0_0_1"/>
<organism evidence="4 5">
    <name type="scientific">Sclerotinia sclerotiorum (strain ATCC 18683 / 1980 / Ss-1)</name>
    <name type="common">White mold</name>
    <name type="synonym">Whetzelinia sclerotiorum</name>
    <dbReference type="NCBI Taxonomy" id="665079"/>
    <lineage>
        <taxon>Eukaryota</taxon>
        <taxon>Fungi</taxon>
        <taxon>Dikarya</taxon>
        <taxon>Ascomycota</taxon>
        <taxon>Pezizomycotina</taxon>
        <taxon>Leotiomycetes</taxon>
        <taxon>Helotiales</taxon>
        <taxon>Sclerotiniaceae</taxon>
        <taxon>Sclerotinia</taxon>
    </lineage>
</organism>
<dbReference type="InParanoid" id="A7F9X6"/>
<evidence type="ECO:0000256" key="3">
    <source>
        <dbReference type="SAM" id="SignalP"/>
    </source>
</evidence>
<dbReference type="Gene3D" id="3.40.390.10">
    <property type="entry name" value="Collagenase (Catalytic Domain)"/>
    <property type="match status" value="1"/>
</dbReference>
<dbReference type="EMBL" id="CH476653">
    <property type="protein sequence ID" value="EDO00537.1"/>
    <property type="molecule type" value="Genomic_DNA"/>
</dbReference>
<dbReference type="AlphaFoldDB" id="A7F9X6"/>
<protein>
    <recommendedName>
        <fullName evidence="6">Peptidase M43 pregnancy-associated plasma-A domain-containing protein</fullName>
    </recommendedName>
</protein>
<evidence type="ECO:0008006" key="6">
    <source>
        <dbReference type="Google" id="ProtNLM"/>
    </source>
</evidence>
<feature type="chain" id="PRO_5002708875" description="Peptidase M43 pregnancy-associated plasma-A domain-containing protein" evidence="3">
    <location>
        <begin position="19"/>
        <end position="694"/>
    </location>
</feature>
<evidence type="ECO:0000256" key="1">
    <source>
        <dbReference type="SAM" id="Coils"/>
    </source>
</evidence>
<feature type="signal peptide" evidence="3">
    <location>
        <begin position="1"/>
        <end position="18"/>
    </location>
</feature>
<feature type="region of interest" description="Disordered" evidence="2">
    <location>
        <begin position="331"/>
        <end position="357"/>
    </location>
</feature>
<dbReference type="GO" id="GO:0008237">
    <property type="term" value="F:metallopeptidase activity"/>
    <property type="evidence" value="ECO:0007669"/>
    <property type="project" value="InterPro"/>
</dbReference>
<keyword evidence="5" id="KW-1185">Reference proteome</keyword>